<protein>
    <submittedName>
        <fullName evidence="1">Uncharacterized protein</fullName>
    </submittedName>
</protein>
<reference evidence="1" key="1">
    <citation type="journal article" date="2023" name="Plant J.">
        <title>Genome sequences and population genomics provide insights into the demographic history, inbreeding, and mutation load of two 'living fossil' tree species of Dipteronia.</title>
        <authorList>
            <person name="Feng Y."/>
            <person name="Comes H.P."/>
            <person name="Chen J."/>
            <person name="Zhu S."/>
            <person name="Lu R."/>
            <person name="Zhang X."/>
            <person name="Li P."/>
            <person name="Qiu J."/>
            <person name="Olsen K.M."/>
            <person name="Qiu Y."/>
        </authorList>
    </citation>
    <scope>NUCLEOTIDE SEQUENCE</scope>
    <source>
        <strain evidence="1">KIB01</strain>
    </source>
</reference>
<evidence type="ECO:0000313" key="1">
    <source>
        <dbReference type="EMBL" id="KAK2663024.1"/>
    </source>
</evidence>
<name>A0AAE0CTP2_9ROSI</name>
<gene>
    <name evidence="1" type="ORF">Ddye_001598</name>
</gene>
<evidence type="ECO:0000313" key="2">
    <source>
        <dbReference type="Proteomes" id="UP001280121"/>
    </source>
</evidence>
<organism evidence="1 2">
    <name type="scientific">Dipteronia dyeriana</name>
    <dbReference type="NCBI Taxonomy" id="168575"/>
    <lineage>
        <taxon>Eukaryota</taxon>
        <taxon>Viridiplantae</taxon>
        <taxon>Streptophyta</taxon>
        <taxon>Embryophyta</taxon>
        <taxon>Tracheophyta</taxon>
        <taxon>Spermatophyta</taxon>
        <taxon>Magnoliopsida</taxon>
        <taxon>eudicotyledons</taxon>
        <taxon>Gunneridae</taxon>
        <taxon>Pentapetalae</taxon>
        <taxon>rosids</taxon>
        <taxon>malvids</taxon>
        <taxon>Sapindales</taxon>
        <taxon>Sapindaceae</taxon>
        <taxon>Hippocastanoideae</taxon>
        <taxon>Acereae</taxon>
        <taxon>Dipteronia</taxon>
    </lineage>
</organism>
<accession>A0AAE0CTP2</accession>
<comment type="caution">
    <text evidence="1">The sequence shown here is derived from an EMBL/GenBank/DDBJ whole genome shotgun (WGS) entry which is preliminary data.</text>
</comment>
<dbReference type="Proteomes" id="UP001280121">
    <property type="component" value="Unassembled WGS sequence"/>
</dbReference>
<proteinExistence type="predicted"/>
<keyword evidence="2" id="KW-1185">Reference proteome</keyword>
<dbReference type="EMBL" id="JANJYI010000001">
    <property type="protein sequence ID" value="KAK2663024.1"/>
    <property type="molecule type" value="Genomic_DNA"/>
</dbReference>
<dbReference type="AlphaFoldDB" id="A0AAE0CTP2"/>
<sequence length="171" mass="20065">MNFKRLEYLDLEITGFKKTKISLQNNIKISCNIEHLENQYKHIPHTSNGQQNLLVDLIINLGRSLEDNVDKTNNNITKLAKFFQNSKIKTLQSNLDYIRQLLKDFTNQVKRFPSVEEIAELNIIIELKDPKPVEIEIKRIVELLHKEVESIKETQKELKDQLKTITKIVIE</sequence>